<reference evidence="1 2" key="1">
    <citation type="submission" date="2023-02" db="EMBL/GenBank/DDBJ databases">
        <title>LHISI_Scaffold_Assembly.</title>
        <authorList>
            <person name="Stuart O.P."/>
            <person name="Cleave R."/>
            <person name="Magrath M.J.L."/>
            <person name="Mikheyev A.S."/>
        </authorList>
    </citation>
    <scope>NUCLEOTIDE SEQUENCE [LARGE SCALE GENOMIC DNA]</scope>
    <source>
        <strain evidence="1">Daus_M_001</strain>
        <tissue evidence="1">Leg muscle</tissue>
    </source>
</reference>
<evidence type="ECO:0000313" key="1">
    <source>
        <dbReference type="EMBL" id="KAJ8886355.1"/>
    </source>
</evidence>
<sequence length="138" mass="16271">MPRVAALQTMRPNLPGENVEEYFSLLQLHPTQLVSLNKNDFESLVNTIQEVYHIHNFEAELSTWYKMWVNRKHQGDIKDYVSLFHAKDQNLASVDDVKQLIVRVDYMLSVHREKLQMQKSKVKFIEKVIDRFGQSPAR</sequence>
<comment type="caution">
    <text evidence="1">The sequence shown here is derived from an EMBL/GenBank/DDBJ whole genome shotgun (WGS) entry which is preliminary data.</text>
</comment>
<name>A0ABQ9HQ05_9NEOP</name>
<organism evidence="1 2">
    <name type="scientific">Dryococelus australis</name>
    <dbReference type="NCBI Taxonomy" id="614101"/>
    <lineage>
        <taxon>Eukaryota</taxon>
        <taxon>Metazoa</taxon>
        <taxon>Ecdysozoa</taxon>
        <taxon>Arthropoda</taxon>
        <taxon>Hexapoda</taxon>
        <taxon>Insecta</taxon>
        <taxon>Pterygota</taxon>
        <taxon>Neoptera</taxon>
        <taxon>Polyneoptera</taxon>
        <taxon>Phasmatodea</taxon>
        <taxon>Verophasmatodea</taxon>
        <taxon>Anareolatae</taxon>
        <taxon>Phasmatidae</taxon>
        <taxon>Eurycanthinae</taxon>
        <taxon>Dryococelus</taxon>
    </lineage>
</organism>
<dbReference type="EMBL" id="JARBHB010000004">
    <property type="protein sequence ID" value="KAJ8886355.1"/>
    <property type="molecule type" value="Genomic_DNA"/>
</dbReference>
<accession>A0ABQ9HQ05</accession>
<evidence type="ECO:0008006" key="3">
    <source>
        <dbReference type="Google" id="ProtNLM"/>
    </source>
</evidence>
<dbReference type="Proteomes" id="UP001159363">
    <property type="component" value="Chromosome X"/>
</dbReference>
<protein>
    <recommendedName>
        <fullName evidence="3">Retrotransposon gag domain-containing protein</fullName>
    </recommendedName>
</protein>
<proteinExistence type="predicted"/>
<evidence type="ECO:0000313" key="2">
    <source>
        <dbReference type="Proteomes" id="UP001159363"/>
    </source>
</evidence>
<gene>
    <name evidence="1" type="ORF">PR048_012566</name>
</gene>
<keyword evidence="2" id="KW-1185">Reference proteome</keyword>